<evidence type="ECO:0000313" key="5">
    <source>
        <dbReference type="EMBL" id="SSX21309.1"/>
    </source>
</evidence>
<protein>
    <submittedName>
        <fullName evidence="5">CSON004385 protein</fullName>
    </submittedName>
</protein>
<dbReference type="AlphaFoldDB" id="A0A336LX12"/>
<gene>
    <name evidence="5" type="primary">CSON004385</name>
</gene>
<dbReference type="VEuPathDB" id="VectorBase:CSON004385"/>
<dbReference type="PANTHER" id="PTHR13293">
    <property type="entry name" value="AKIRIN-RELATED"/>
    <property type="match status" value="1"/>
</dbReference>
<dbReference type="GO" id="GO:0003712">
    <property type="term" value="F:transcription coregulator activity"/>
    <property type="evidence" value="ECO:0007669"/>
    <property type="project" value="TreeGrafter"/>
</dbReference>
<reference evidence="5" key="1">
    <citation type="submission" date="2018-07" db="EMBL/GenBank/DDBJ databases">
        <authorList>
            <person name="Quirk P.G."/>
            <person name="Krulwich T.A."/>
        </authorList>
    </citation>
    <scope>NUCLEOTIDE SEQUENCE</scope>
</reference>
<dbReference type="EMBL" id="UFQT01000186">
    <property type="protein sequence ID" value="SSX21309.1"/>
    <property type="molecule type" value="Genomic_DNA"/>
</dbReference>
<evidence type="ECO:0000256" key="2">
    <source>
        <dbReference type="ARBA" id="ARBA00005625"/>
    </source>
</evidence>
<sequence length="183" mass="20921">MACATLKRSLDWESLNQKPAKRHPFDKPGTSSPSSSNSTNNALLIEPTPSPFLDATQPKLTPEKISQSIRDEIRRLHRRRQLRYAANTERMHDSESSGSEMGPDSPRRCDSPPNLLKNPEMAVFTFKQVQMICERMVRDREQALIEQYDTVLNTKLAEQYDAFIKFTCDQIQSRMDAAPSYLS</sequence>
<accession>A0A336LX12</accession>
<feature type="region of interest" description="Disordered" evidence="4">
    <location>
        <begin position="1"/>
        <end position="70"/>
    </location>
</feature>
<feature type="compositionally biased region" description="Low complexity" evidence="4">
    <location>
        <begin position="30"/>
        <end position="41"/>
    </location>
</feature>
<comment type="subcellular location">
    <subcellularLocation>
        <location evidence="1">Nucleus</location>
    </subcellularLocation>
</comment>
<evidence type="ECO:0000256" key="3">
    <source>
        <dbReference type="ARBA" id="ARBA00023242"/>
    </source>
</evidence>
<dbReference type="GO" id="GO:0045089">
    <property type="term" value="P:positive regulation of innate immune response"/>
    <property type="evidence" value="ECO:0007669"/>
    <property type="project" value="TreeGrafter"/>
</dbReference>
<proteinExistence type="inferred from homology"/>
<organism evidence="5">
    <name type="scientific">Culicoides sonorensis</name>
    <name type="common">Biting midge</name>
    <dbReference type="NCBI Taxonomy" id="179676"/>
    <lineage>
        <taxon>Eukaryota</taxon>
        <taxon>Metazoa</taxon>
        <taxon>Ecdysozoa</taxon>
        <taxon>Arthropoda</taxon>
        <taxon>Hexapoda</taxon>
        <taxon>Insecta</taxon>
        <taxon>Pterygota</taxon>
        <taxon>Neoptera</taxon>
        <taxon>Endopterygota</taxon>
        <taxon>Diptera</taxon>
        <taxon>Nematocera</taxon>
        <taxon>Chironomoidea</taxon>
        <taxon>Ceratopogonidae</taxon>
        <taxon>Ceratopogoninae</taxon>
        <taxon>Culicoides</taxon>
        <taxon>Monoculicoides</taxon>
    </lineage>
</organism>
<dbReference type="PANTHER" id="PTHR13293:SF6">
    <property type="entry name" value="AKIRIN-RELATED"/>
    <property type="match status" value="1"/>
</dbReference>
<keyword evidence="3" id="KW-0539">Nucleus</keyword>
<comment type="similarity">
    <text evidence="2">Belongs to the akirin family.</text>
</comment>
<dbReference type="GO" id="GO:0000785">
    <property type="term" value="C:chromatin"/>
    <property type="evidence" value="ECO:0007669"/>
    <property type="project" value="TreeGrafter"/>
</dbReference>
<evidence type="ECO:0000256" key="4">
    <source>
        <dbReference type="SAM" id="MobiDB-lite"/>
    </source>
</evidence>
<dbReference type="GO" id="GO:0045944">
    <property type="term" value="P:positive regulation of transcription by RNA polymerase II"/>
    <property type="evidence" value="ECO:0007669"/>
    <property type="project" value="TreeGrafter"/>
</dbReference>
<evidence type="ECO:0000256" key="1">
    <source>
        <dbReference type="ARBA" id="ARBA00004123"/>
    </source>
</evidence>
<name>A0A336LX12_CULSO</name>
<dbReference type="InterPro" id="IPR024132">
    <property type="entry name" value="Akirin"/>
</dbReference>
<feature type="region of interest" description="Disordered" evidence="4">
    <location>
        <begin position="83"/>
        <end position="116"/>
    </location>
</feature>
<dbReference type="GO" id="GO:0005634">
    <property type="term" value="C:nucleus"/>
    <property type="evidence" value="ECO:0007669"/>
    <property type="project" value="UniProtKB-SubCell"/>
</dbReference>